<dbReference type="InterPro" id="IPR002381">
    <property type="entry name" value="RNase_PH_bac-type"/>
</dbReference>
<dbReference type="AlphaFoldDB" id="J6HQM6"/>
<comment type="caution">
    <text evidence="22">The sequence shown here is derived from an EMBL/GenBank/DDBJ whole genome shotgun (WGS) entry which is preliminary data.</text>
</comment>
<dbReference type="GO" id="GO:0046872">
    <property type="term" value="F:metal ion binding"/>
    <property type="evidence" value="ECO:0007669"/>
    <property type="project" value="UniProtKB-KW"/>
</dbReference>
<dbReference type="InterPro" id="IPR020922">
    <property type="entry name" value="dITP/XTP_pyrophosphatase"/>
</dbReference>
<protein>
    <recommendedName>
        <fullName evidence="17 18">Multifunctional fusion protein</fullName>
    </recommendedName>
    <domain>
        <recommendedName>
            <fullName evidence="18">dITP/XTP pyrophosphatase</fullName>
            <ecNumber evidence="18">3.6.1.66</ecNumber>
        </recommendedName>
        <alternativeName>
            <fullName evidence="18">Non-canonical purine NTP pyrophosphatase</fullName>
        </alternativeName>
        <alternativeName>
            <fullName evidence="18">Non-standard purine NTP pyrophosphatase</fullName>
        </alternativeName>
        <alternativeName>
            <fullName evidence="18">Nucleoside-triphosphate diphosphatase</fullName>
        </alternativeName>
        <alternativeName>
            <fullName evidence="18">Nucleoside-triphosphate pyrophosphatase</fullName>
            <shortName evidence="18">NTPase</shortName>
        </alternativeName>
    </domain>
    <domain>
        <recommendedName>
            <fullName evidence="17">Ribonuclease PH</fullName>
            <shortName evidence="17">RNase PH</shortName>
            <ecNumber evidence="17">2.7.7.56</ecNumber>
        </recommendedName>
        <alternativeName>
            <fullName evidence="17">tRNA nucleotidyltransferase</fullName>
        </alternativeName>
    </domain>
</protein>
<feature type="binding site" evidence="18">
    <location>
        <begin position="432"/>
        <end position="433"/>
    </location>
    <ligand>
        <name>substrate</name>
    </ligand>
</feature>
<feature type="domain" description="Exoribonuclease phosphorolytic" evidence="20">
    <location>
        <begin position="7"/>
        <end position="137"/>
    </location>
</feature>
<name>J6HQM6_9FIRM</name>
<dbReference type="GO" id="GO:0009022">
    <property type="term" value="F:tRNA nucleotidyltransferase activity"/>
    <property type="evidence" value="ECO:0007669"/>
    <property type="project" value="UniProtKB-UniRule"/>
</dbReference>
<comment type="subunit">
    <text evidence="17">Homohexameric ring arranged as a trimer of dimers.</text>
</comment>
<evidence type="ECO:0000256" key="7">
    <source>
        <dbReference type="ARBA" id="ARBA00022694"/>
    </source>
</evidence>
<keyword evidence="10 18" id="KW-0547">Nucleotide-binding</keyword>
<evidence type="ECO:0000256" key="11">
    <source>
        <dbReference type="ARBA" id="ARBA00022801"/>
    </source>
</evidence>
<dbReference type="SUPFAM" id="SSF54211">
    <property type="entry name" value="Ribosomal protein S5 domain 2-like"/>
    <property type="match status" value="1"/>
</dbReference>
<dbReference type="InterPro" id="IPR018336">
    <property type="entry name" value="RNase_PH_CS"/>
</dbReference>
<dbReference type="GO" id="GO:0000175">
    <property type="term" value="F:3'-5'-RNA exonuclease activity"/>
    <property type="evidence" value="ECO:0007669"/>
    <property type="project" value="UniProtKB-UniRule"/>
</dbReference>
<dbReference type="EC" id="3.6.1.66" evidence="18"/>
<keyword evidence="6 17" id="KW-0808">Transferase</keyword>
<dbReference type="GO" id="GO:0016075">
    <property type="term" value="P:rRNA catabolic process"/>
    <property type="evidence" value="ECO:0007669"/>
    <property type="project" value="UniProtKB-UniRule"/>
</dbReference>
<feature type="binding site" evidence="18">
    <location>
        <begin position="255"/>
        <end position="260"/>
    </location>
    <ligand>
        <name>substrate</name>
    </ligand>
</feature>
<reference evidence="22 23" key="1">
    <citation type="submission" date="2012-07" db="EMBL/GenBank/DDBJ databases">
        <authorList>
            <person name="Durkin A.S."/>
            <person name="McCorrison J."/>
            <person name="Torralba M."/>
            <person name="Gillis M."/>
            <person name="Methe B."/>
            <person name="Sutton G."/>
            <person name="Nelson K.E."/>
        </authorList>
    </citation>
    <scope>NUCLEOTIDE SEQUENCE [LARGE SCALE GENOMIC DNA]</scope>
    <source>
        <strain evidence="22 23">OBRC8</strain>
    </source>
</reference>
<dbReference type="InterPro" id="IPR029001">
    <property type="entry name" value="ITPase-like_fam"/>
</dbReference>
<evidence type="ECO:0000256" key="10">
    <source>
        <dbReference type="ARBA" id="ARBA00022741"/>
    </source>
</evidence>
<evidence type="ECO:0000256" key="15">
    <source>
        <dbReference type="ARBA" id="ARBA00051875"/>
    </source>
</evidence>
<dbReference type="GO" id="GO:0036222">
    <property type="term" value="F:XTP diphosphatase activity"/>
    <property type="evidence" value="ECO:0007669"/>
    <property type="project" value="UniProtKB-UniRule"/>
</dbReference>
<evidence type="ECO:0000256" key="2">
    <source>
        <dbReference type="ARBA" id="ARBA00008023"/>
    </source>
</evidence>
<comment type="catalytic activity">
    <reaction evidence="15 18">
        <text>dITP + H2O = dIMP + diphosphate + H(+)</text>
        <dbReference type="Rhea" id="RHEA:28342"/>
        <dbReference type="ChEBI" id="CHEBI:15377"/>
        <dbReference type="ChEBI" id="CHEBI:15378"/>
        <dbReference type="ChEBI" id="CHEBI:33019"/>
        <dbReference type="ChEBI" id="CHEBI:61194"/>
        <dbReference type="ChEBI" id="CHEBI:61382"/>
        <dbReference type="EC" id="3.6.1.66"/>
    </reaction>
</comment>
<dbReference type="CDD" id="cd00515">
    <property type="entry name" value="HAM1"/>
    <property type="match status" value="1"/>
</dbReference>
<dbReference type="GO" id="GO:0036220">
    <property type="term" value="F:ITP diphosphatase activity"/>
    <property type="evidence" value="ECO:0007669"/>
    <property type="project" value="UniProtKB-UniRule"/>
</dbReference>
<dbReference type="GO" id="GO:0000166">
    <property type="term" value="F:nucleotide binding"/>
    <property type="evidence" value="ECO:0007669"/>
    <property type="project" value="UniProtKB-KW"/>
</dbReference>
<evidence type="ECO:0000259" key="20">
    <source>
        <dbReference type="Pfam" id="PF01138"/>
    </source>
</evidence>
<evidence type="ECO:0000256" key="12">
    <source>
        <dbReference type="ARBA" id="ARBA00022842"/>
    </source>
</evidence>
<dbReference type="PANTHER" id="PTHR11953">
    <property type="entry name" value="EXOSOME COMPLEX COMPONENT"/>
    <property type="match status" value="1"/>
</dbReference>
<feature type="binding site" evidence="18">
    <location>
        <position position="318"/>
    </location>
    <ligand>
        <name>Mg(2+)</name>
        <dbReference type="ChEBI" id="CHEBI:18420"/>
    </ligand>
</feature>
<keyword evidence="4 17" id="KW-0698">rRNA processing</keyword>
<evidence type="ECO:0000256" key="8">
    <source>
        <dbReference type="ARBA" id="ARBA00022695"/>
    </source>
</evidence>
<dbReference type="InterPro" id="IPR002637">
    <property type="entry name" value="RdgB/HAM1"/>
</dbReference>
<evidence type="ECO:0000256" key="3">
    <source>
        <dbReference type="ARBA" id="ARBA00011738"/>
    </source>
</evidence>
<comment type="catalytic activity">
    <reaction evidence="18">
        <text>ITP + H2O = IMP + diphosphate + H(+)</text>
        <dbReference type="Rhea" id="RHEA:29399"/>
        <dbReference type="ChEBI" id="CHEBI:15377"/>
        <dbReference type="ChEBI" id="CHEBI:15378"/>
        <dbReference type="ChEBI" id="CHEBI:33019"/>
        <dbReference type="ChEBI" id="CHEBI:58053"/>
        <dbReference type="ChEBI" id="CHEBI:61402"/>
        <dbReference type="EC" id="3.6.1.66"/>
    </reaction>
</comment>
<evidence type="ECO:0000256" key="4">
    <source>
        <dbReference type="ARBA" id="ARBA00022552"/>
    </source>
</evidence>
<dbReference type="InterPro" id="IPR015847">
    <property type="entry name" value="ExoRNase_PH_dom2"/>
</dbReference>
<comment type="subunit">
    <text evidence="3 18">Homodimer.</text>
</comment>
<keyword evidence="5 17" id="KW-0820">tRNA-binding</keyword>
<feature type="binding site" evidence="17">
    <location>
        <position position="83"/>
    </location>
    <ligand>
        <name>phosphate</name>
        <dbReference type="ChEBI" id="CHEBI:43474"/>
        <note>substrate</note>
    </ligand>
</feature>
<feature type="binding site" evidence="17">
    <location>
        <begin position="121"/>
        <end position="123"/>
    </location>
    <ligand>
        <name>phosphate</name>
        <dbReference type="ChEBI" id="CHEBI:43474"/>
        <note>substrate</note>
    </ligand>
</feature>
<dbReference type="HAMAP" id="MF_01405">
    <property type="entry name" value="Non_canon_purine_NTPase"/>
    <property type="match status" value="1"/>
</dbReference>
<dbReference type="SUPFAM" id="SSF55666">
    <property type="entry name" value="Ribonuclease PH domain 2-like"/>
    <property type="match status" value="1"/>
</dbReference>
<dbReference type="FunFam" id="3.90.950.10:FF:000001">
    <property type="entry name" value="dITP/XTP pyrophosphatase"/>
    <property type="match status" value="1"/>
</dbReference>
<dbReference type="InterPro" id="IPR001247">
    <property type="entry name" value="ExoRNase_PH_dom1"/>
</dbReference>
<keyword evidence="11 18" id="KW-0378">Hydrolase</keyword>
<evidence type="ECO:0000256" key="9">
    <source>
        <dbReference type="ARBA" id="ARBA00022723"/>
    </source>
</evidence>
<dbReference type="GO" id="GO:0000049">
    <property type="term" value="F:tRNA binding"/>
    <property type="evidence" value="ECO:0007669"/>
    <property type="project" value="UniProtKB-UniRule"/>
</dbReference>
<evidence type="ECO:0000256" key="18">
    <source>
        <dbReference type="HAMAP-Rule" id="MF_01405"/>
    </source>
</evidence>
<evidence type="ECO:0000256" key="19">
    <source>
        <dbReference type="RuleBase" id="RU003781"/>
    </source>
</evidence>
<dbReference type="Gene3D" id="3.90.950.10">
    <property type="match status" value="1"/>
</dbReference>
<evidence type="ECO:0000313" key="22">
    <source>
        <dbReference type="EMBL" id="EJU24503.1"/>
    </source>
</evidence>
<accession>J6HQM6</accession>
<feature type="binding site" evidence="18">
    <location>
        <position position="427"/>
    </location>
    <ligand>
        <name>substrate</name>
    </ligand>
</feature>
<dbReference type="Pfam" id="PF01138">
    <property type="entry name" value="RNase_PH"/>
    <property type="match status" value="1"/>
</dbReference>
<dbReference type="RefSeq" id="WP_009530214.1">
    <property type="nucleotide sequence ID" value="NZ_ALNK01000005.1"/>
</dbReference>
<feature type="domain" description="Exoribonuclease phosphorolytic" evidence="21">
    <location>
        <begin position="155"/>
        <end position="221"/>
    </location>
</feature>
<dbReference type="NCBIfam" id="TIGR01966">
    <property type="entry name" value="RNasePH"/>
    <property type="match status" value="1"/>
</dbReference>
<comment type="cofactor">
    <cofactor evidence="18">
        <name>Mg(2+)</name>
        <dbReference type="ChEBI" id="CHEBI:18420"/>
    </cofactor>
    <text evidence="18">Binds 1 Mg(2+) ion per subunit.</text>
</comment>
<dbReference type="PROSITE" id="PS01277">
    <property type="entry name" value="RIBONUCLEASE_PH"/>
    <property type="match status" value="1"/>
</dbReference>
<dbReference type="EC" id="2.7.7.56" evidence="17"/>
<comment type="similarity">
    <text evidence="1 17">Belongs to the RNase PH family.</text>
</comment>
<dbReference type="Gene3D" id="3.30.230.70">
    <property type="entry name" value="GHMP Kinase, N-terminal domain"/>
    <property type="match status" value="1"/>
</dbReference>
<comment type="function">
    <text evidence="17">Phosphorolytic 3'-5' exoribonuclease that plays an important role in tRNA 3'-end maturation. Removes nucleotide residues following the 3'-CCA terminus of tRNAs; can also add nucleotides to the ends of RNA molecules by using nucleoside diphosphates as substrates, but this may not be physiologically important. Probably plays a role in initiation of 16S rRNA degradation (leading to ribosome degradation) during starvation.</text>
</comment>
<evidence type="ECO:0000256" key="1">
    <source>
        <dbReference type="ARBA" id="ARBA00006678"/>
    </source>
</evidence>
<dbReference type="GO" id="GO:0008033">
    <property type="term" value="P:tRNA processing"/>
    <property type="evidence" value="ECO:0007669"/>
    <property type="project" value="UniProtKB-UniRule"/>
</dbReference>
<keyword evidence="7 17" id="KW-0819">tRNA processing</keyword>
<dbReference type="InterPro" id="IPR036345">
    <property type="entry name" value="ExoRNase_PH_dom2_sf"/>
</dbReference>
<dbReference type="InterPro" id="IPR027408">
    <property type="entry name" value="PNPase/RNase_PH_dom_sf"/>
</dbReference>
<dbReference type="InterPro" id="IPR020568">
    <property type="entry name" value="Ribosomal_Su5_D2-typ_SF"/>
</dbReference>
<keyword evidence="13" id="KW-0694">RNA-binding</keyword>
<gene>
    <name evidence="17" type="primary">rph</name>
    <name evidence="22" type="ORF">HMPREF1143_1339</name>
</gene>
<dbReference type="GO" id="GO:0035870">
    <property type="term" value="F:dITP diphosphatase activity"/>
    <property type="evidence" value="ECO:0007669"/>
    <property type="project" value="UniProtKB-UniRule"/>
</dbReference>
<comment type="function">
    <text evidence="18">Pyrophosphatase that catalyzes the hydrolysis of nucleoside triphosphates to their monophosphate derivatives, with a high preference for the non-canonical purine nucleotides XTP (xanthosine triphosphate), dITP (deoxyinosine triphosphate) and ITP. Seems to function as a house-cleaning enzyme that removes non-canonical purine nucleotides from the nucleotide pool, thus preventing their incorporation into DNA/RNA and avoiding chromosomal lesions.</text>
</comment>
<keyword evidence="23" id="KW-1185">Reference proteome</keyword>
<evidence type="ECO:0000313" key="23">
    <source>
        <dbReference type="Proteomes" id="UP000005244"/>
    </source>
</evidence>
<dbReference type="EMBL" id="ALNK01000005">
    <property type="protein sequence ID" value="EJU24503.1"/>
    <property type="molecule type" value="Genomic_DNA"/>
</dbReference>
<dbReference type="SUPFAM" id="SSF52972">
    <property type="entry name" value="ITPase-like"/>
    <property type="match status" value="1"/>
</dbReference>
<dbReference type="Pfam" id="PF01725">
    <property type="entry name" value="Ham1p_like"/>
    <property type="match status" value="1"/>
</dbReference>
<dbReference type="FunFam" id="3.30.230.70:FF:000003">
    <property type="entry name" value="Ribonuclease PH"/>
    <property type="match status" value="1"/>
</dbReference>
<evidence type="ECO:0000256" key="17">
    <source>
        <dbReference type="HAMAP-Rule" id="MF_00564"/>
    </source>
</evidence>
<dbReference type="InterPro" id="IPR050080">
    <property type="entry name" value="RNase_PH"/>
</dbReference>
<dbReference type="HAMAP" id="MF_00564">
    <property type="entry name" value="RNase_PH"/>
    <property type="match status" value="1"/>
</dbReference>
<feature type="active site" description="Proton acceptor" evidence="18">
    <location>
        <position position="318"/>
    </location>
</feature>
<dbReference type="NCBIfam" id="TIGR00042">
    <property type="entry name" value="RdgB/HAM1 family non-canonical purine NTP pyrophosphatase"/>
    <property type="match status" value="1"/>
</dbReference>
<keyword evidence="12 18" id="KW-0460">Magnesium</keyword>
<dbReference type="GO" id="GO:0009117">
    <property type="term" value="P:nucleotide metabolic process"/>
    <property type="evidence" value="ECO:0007669"/>
    <property type="project" value="UniProtKB-KW"/>
</dbReference>
<dbReference type="PANTHER" id="PTHR11953:SF0">
    <property type="entry name" value="EXOSOME COMPLEX COMPONENT RRP41"/>
    <property type="match status" value="1"/>
</dbReference>
<dbReference type="GO" id="GO:0031125">
    <property type="term" value="P:rRNA 3'-end processing"/>
    <property type="evidence" value="ECO:0007669"/>
    <property type="project" value="UniProtKB-ARBA"/>
</dbReference>
<keyword evidence="14 18" id="KW-0546">Nucleotide metabolism</keyword>
<keyword evidence="9 18" id="KW-0479">Metal-binding</keyword>
<dbReference type="PATRIC" id="fig|796941.3.peg.293"/>
<proteinExistence type="inferred from homology"/>
<evidence type="ECO:0000256" key="6">
    <source>
        <dbReference type="ARBA" id="ARBA00022679"/>
    </source>
</evidence>
<sequence>MQRANDELRNIKIIKNYTKYAEGSVLIEFGETKVICTASIEDKVPPFLKNTGTGWISAEYSMLPRSTKQRKLRDSTRGKVDGRSHEIQRLIGRSLRNAVDFKKLGERTIWIDCDVIQADGGTRTTSINGSFIALALATKKLYDRKIISEFPINSFVSAISVGIVKDENVLDLCYEQDSNAQVDMNIVMNDKGEFIEVQGTGEQSPFSRDRLNNLLDLATKGNEKIIATQKEILGKEITELILGETEKDIEIMIATGNEHKLDEIGKILDRYNINHKSLLDYNLENVEVEENGETFEENALIKAREFSKRTGKICIADDSGLMVDALNGKPGVMSKRFTNEEPRDLKNNEKLLKSLMGLTLDQRTAKFVSVIALVYPDGKEYVFRGECTGKIGFTMVGSNGFGYDPLFLPDDNLARSKTFAQISQEVKNLISHRAKSLEKLEEFLKN</sequence>
<comment type="catalytic activity">
    <reaction evidence="17">
        <text>tRNA(n+1) + phosphate = tRNA(n) + a ribonucleoside 5'-diphosphate</text>
        <dbReference type="Rhea" id="RHEA:10628"/>
        <dbReference type="Rhea" id="RHEA-COMP:17343"/>
        <dbReference type="Rhea" id="RHEA-COMP:17344"/>
        <dbReference type="ChEBI" id="CHEBI:43474"/>
        <dbReference type="ChEBI" id="CHEBI:57930"/>
        <dbReference type="ChEBI" id="CHEBI:173114"/>
        <dbReference type="EC" id="2.7.7.56"/>
    </reaction>
</comment>
<evidence type="ECO:0000256" key="5">
    <source>
        <dbReference type="ARBA" id="ARBA00022555"/>
    </source>
</evidence>
<evidence type="ECO:0000256" key="16">
    <source>
        <dbReference type="ARBA" id="ARBA00052017"/>
    </source>
</evidence>
<feature type="binding site" evidence="18">
    <location>
        <position position="319"/>
    </location>
    <ligand>
        <name>substrate</name>
    </ligand>
</feature>
<dbReference type="Pfam" id="PF03725">
    <property type="entry name" value="RNase_PH_C"/>
    <property type="match status" value="1"/>
</dbReference>
<dbReference type="GO" id="GO:0017111">
    <property type="term" value="F:ribonucleoside triphosphate phosphatase activity"/>
    <property type="evidence" value="ECO:0007669"/>
    <property type="project" value="InterPro"/>
</dbReference>
<feature type="binding site" evidence="18">
    <location>
        <begin position="401"/>
        <end position="404"/>
    </location>
    <ligand>
        <name>substrate</name>
    </ligand>
</feature>
<dbReference type="GO" id="GO:0009146">
    <property type="term" value="P:purine nucleoside triphosphate catabolic process"/>
    <property type="evidence" value="ECO:0007669"/>
    <property type="project" value="UniProtKB-UniRule"/>
</dbReference>
<evidence type="ECO:0000256" key="14">
    <source>
        <dbReference type="ARBA" id="ARBA00023080"/>
    </source>
</evidence>
<dbReference type="CDD" id="cd11362">
    <property type="entry name" value="RNase_PH_bact"/>
    <property type="match status" value="1"/>
</dbReference>
<dbReference type="Proteomes" id="UP000005244">
    <property type="component" value="Unassembled WGS sequence"/>
</dbReference>
<organism evidence="22 23">
    <name type="scientific">Peptoanaerobacter stomatis</name>
    <dbReference type="NCBI Taxonomy" id="796937"/>
    <lineage>
        <taxon>Bacteria</taxon>
        <taxon>Bacillati</taxon>
        <taxon>Bacillota</taxon>
        <taxon>Clostridia</taxon>
        <taxon>Peptostreptococcales</taxon>
        <taxon>Filifactoraceae</taxon>
        <taxon>Peptoanaerobacter</taxon>
    </lineage>
</organism>
<evidence type="ECO:0000259" key="21">
    <source>
        <dbReference type="Pfam" id="PF03725"/>
    </source>
</evidence>
<feature type="binding site" evidence="18">
    <location>
        <position position="289"/>
    </location>
    <ligand>
        <name>Mg(2+)</name>
        <dbReference type="ChEBI" id="CHEBI:18420"/>
    </ligand>
</feature>
<comment type="catalytic activity">
    <reaction evidence="16 18">
        <text>XTP + H2O = XMP + diphosphate + H(+)</text>
        <dbReference type="Rhea" id="RHEA:28610"/>
        <dbReference type="ChEBI" id="CHEBI:15377"/>
        <dbReference type="ChEBI" id="CHEBI:15378"/>
        <dbReference type="ChEBI" id="CHEBI:33019"/>
        <dbReference type="ChEBI" id="CHEBI:57464"/>
        <dbReference type="ChEBI" id="CHEBI:61314"/>
        <dbReference type="EC" id="3.6.1.66"/>
    </reaction>
</comment>
<comment type="similarity">
    <text evidence="2 18 19">Belongs to the HAM1 NTPase family.</text>
</comment>
<evidence type="ECO:0000256" key="13">
    <source>
        <dbReference type="ARBA" id="ARBA00022884"/>
    </source>
</evidence>
<keyword evidence="8 17" id="KW-0548">Nucleotidyltransferase</keyword>